<dbReference type="EMBL" id="CM037155">
    <property type="protein sequence ID" value="KAH7845604.1"/>
    <property type="molecule type" value="Genomic_DNA"/>
</dbReference>
<gene>
    <name evidence="1" type="ORF">Vadar_004003</name>
</gene>
<organism evidence="1 2">
    <name type="scientific">Vaccinium darrowii</name>
    <dbReference type="NCBI Taxonomy" id="229202"/>
    <lineage>
        <taxon>Eukaryota</taxon>
        <taxon>Viridiplantae</taxon>
        <taxon>Streptophyta</taxon>
        <taxon>Embryophyta</taxon>
        <taxon>Tracheophyta</taxon>
        <taxon>Spermatophyta</taxon>
        <taxon>Magnoliopsida</taxon>
        <taxon>eudicotyledons</taxon>
        <taxon>Gunneridae</taxon>
        <taxon>Pentapetalae</taxon>
        <taxon>asterids</taxon>
        <taxon>Ericales</taxon>
        <taxon>Ericaceae</taxon>
        <taxon>Vaccinioideae</taxon>
        <taxon>Vaccinieae</taxon>
        <taxon>Vaccinium</taxon>
    </lineage>
</organism>
<accession>A0ACB7XWC8</accession>
<name>A0ACB7XWC8_9ERIC</name>
<evidence type="ECO:0000313" key="2">
    <source>
        <dbReference type="Proteomes" id="UP000828048"/>
    </source>
</evidence>
<comment type="caution">
    <text evidence="1">The sequence shown here is derived from an EMBL/GenBank/DDBJ whole genome shotgun (WGS) entry which is preliminary data.</text>
</comment>
<protein>
    <submittedName>
        <fullName evidence="1">Uncharacterized protein</fullName>
    </submittedName>
</protein>
<evidence type="ECO:0000313" key="1">
    <source>
        <dbReference type="EMBL" id="KAH7845604.1"/>
    </source>
</evidence>
<reference evidence="1 2" key="1">
    <citation type="journal article" date="2021" name="Hortic Res">
        <title>High-quality reference genome and annotation aids understanding of berry development for evergreen blueberry (Vaccinium darrowii).</title>
        <authorList>
            <person name="Yu J."/>
            <person name="Hulse-Kemp A.M."/>
            <person name="Babiker E."/>
            <person name="Staton M."/>
        </authorList>
    </citation>
    <scope>NUCLEOTIDE SEQUENCE [LARGE SCALE GENOMIC DNA]</scope>
    <source>
        <strain evidence="2">cv. NJ 8807/NJ 8810</strain>
        <tissue evidence="1">Young leaf</tissue>
    </source>
</reference>
<keyword evidence="2" id="KW-1185">Reference proteome</keyword>
<sequence>MGDTAVDIFQETLKELITSSKFRLIIQEKHQLQSLEDEIKYLRVFLKDTVKKRNDHSEVMNLVMQIRDLVSEAENIVELFVVHAFKADHVPYSLREHQDHLCLDLGTIIEWMKNIVVHAFKPYHLPYSLHEHQDHLSLDLGTIKKGMKILATEVKKIYKKNMYDINGGVVKQLKHSSTGSGGGSSSSRGSNTSKVVKEEVVVGFEEEVTRLLDKLDDRGEGRPLEIISIIGAAGGGKTTLAKEVYYHPFTLYTFEIRVWINVSQDYDKTIKRDLLIHILESVKPGKNAYDDADYEKCSDDKLGEKVLECLKGRKFLIVMDDIWGIEAWNDIQRSLPKECKGSKVLFTSRQLVQPDNMVELRHLYSKNGLFMFHHSSKEAGSNGFDHSSKLDSLQTLHKICACEACQSFLVRTPNLRKLGLCGGQIPYYKDMRFPDLEFLKCLETLTFTFFLDSKGKCTLPPGLKLPQTITRVTLKQTRLKWKELSVLQTLPSLEVLKLITDACCGPVWNISDMKGFPELKYLRFFSLDIEEWYASEEQFPKLEILKLEDCRILEQIPIDFGNLKELREIKLDWCRRSVEESAEKILKEQRNRNGDDDCLNLVAKHILRLSRGNVAVALADDGGLVAAVDRLHLLYPLEVGYAVKSSFAEDGVLYPLEEVFFLPKPPTLILREENIKKTNPGIAFTNIAKVLGEKWKKMSAEEK</sequence>
<proteinExistence type="predicted"/>
<dbReference type="Proteomes" id="UP000828048">
    <property type="component" value="Chromosome 5"/>
</dbReference>